<dbReference type="InterPro" id="IPR050600">
    <property type="entry name" value="SETD3_SETD6_MTase"/>
</dbReference>
<dbReference type="AlphaFoldDB" id="A0A316VHL0"/>
<accession>A0A316VHL0</accession>
<proteinExistence type="predicted"/>
<sequence length="505" mass="57048">MGLKDDEELCERYNTLDALCIREGQFGRGLFVRNDVIEGETLLVLPPSCLLNSSNADRFVPKELIPSTTKPSHPSHWEAGETRLLDGKQCSLPLTSVQVLTLILALWKAGQRVEKQTPKDKREEESHKYLDLFLGTYPTSFSSLPLTWQVYVQHNESNAEFTPNETTLLLQTMLDHLPAHIKAQAQKVQLRFDRDVRAIQAVQLSRPDLLDQCMNGHVYSSITMQDWVWAWACVNSRCVYLPLGLKPHGDNFTLAPLLDMANHTMETEKESKVRWLPSKALQINAPKNGKGQLQGEEIFISYGPHSNGFLLTEYGFTIPSTLSNDLSEWKGNRYSEVHVDHIILGILEKQGNQGKAKIEMLEEQGYWGEYTIHPFPSPAHPSYRLVLAARLIAVDLHDNELNCLEKNGEIKAWHQNVQGIRDNINPKNEERMHALLAGLCHLVCQDADQHIKAIKGSIPQLSPSHSQFPEEEAISSANNLIALHEEESHIARMLIQAIDSGQTDW</sequence>
<evidence type="ECO:0000313" key="5">
    <source>
        <dbReference type="Proteomes" id="UP000245771"/>
    </source>
</evidence>
<protein>
    <submittedName>
        <fullName evidence="4">SET domain-containing protein</fullName>
    </submittedName>
</protein>
<dbReference type="STRING" id="1280837.A0A316VHL0"/>
<dbReference type="PANTHER" id="PTHR13271">
    <property type="entry name" value="UNCHARACTERIZED PUTATIVE METHYLTRANSFERASE"/>
    <property type="match status" value="1"/>
</dbReference>
<keyword evidence="3" id="KW-0949">S-adenosyl-L-methionine</keyword>
<evidence type="ECO:0000313" key="4">
    <source>
        <dbReference type="EMBL" id="PWN36734.1"/>
    </source>
</evidence>
<keyword evidence="1" id="KW-0489">Methyltransferase</keyword>
<dbReference type="Proteomes" id="UP000245771">
    <property type="component" value="Unassembled WGS sequence"/>
</dbReference>
<dbReference type="InterPro" id="IPR046341">
    <property type="entry name" value="SET_dom_sf"/>
</dbReference>
<evidence type="ECO:0000256" key="2">
    <source>
        <dbReference type="ARBA" id="ARBA00022679"/>
    </source>
</evidence>
<dbReference type="PANTHER" id="PTHR13271:SF47">
    <property type="entry name" value="ACTIN-HISTIDINE N-METHYLTRANSFERASE"/>
    <property type="match status" value="1"/>
</dbReference>
<dbReference type="Gene3D" id="3.90.1410.10">
    <property type="entry name" value="set domain protein methyltransferase, domain 1"/>
    <property type="match status" value="1"/>
</dbReference>
<dbReference type="EMBL" id="KZ819602">
    <property type="protein sequence ID" value="PWN36734.1"/>
    <property type="molecule type" value="Genomic_DNA"/>
</dbReference>
<gene>
    <name evidence="4" type="ORF">FA14DRAFT_159127</name>
</gene>
<evidence type="ECO:0000256" key="1">
    <source>
        <dbReference type="ARBA" id="ARBA00022603"/>
    </source>
</evidence>
<dbReference type="SUPFAM" id="SSF82199">
    <property type="entry name" value="SET domain"/>
    <property type="match status" value="1"/>
</dbReference>
<keyword evidence="5" id="KW-1185">Reference proteome</keyword>
<evidence type="ECO:0000256" key="3">
    <source>
        <dbReference type="ARBA" id="ARBA00022691"/>
    </source>
</evidence>
<dbReference type="GeneID" id="37019846"/>
<dbReference type="GO" id="GO:0032259">
    <property type="term" value="P:methylation"/>
    <property type="evidence" value="ECO:0007669"/>
    <property type="project" value="UniProtKB-KW"/>
</dbReference>
<dbReference type="GO" id="GO:0016279">
    <property type="term" value="F:protein-lysine N-methyltransferase activity"/>
    <property type="evidence" value="ECO:0007669"/>
    <property type="project" value="TreeGrafter"/>
</dbReference>
<dbReference type="OrthoDB" id="341421at2759"/>
<dbReference type="InParanoid" id="A0A316VHL0"/>
<reference evidence="4 5" key="1">
    <citation type="journal article" date="2018" name="Mol. Biol. Evol.">
        <title>Broad Genomic Sampling Reveals a Smut Pathogenic Ancestry of the Fungal Clade Ustilaginomycotina.</title>
        <authorList>
            <person name="Kijpornyongpan T."/>
            <person name="Mondo S.J."/>
            <person name="Barry K."/>
            <person name="Sandor L."/>
            <person name="Lee J."/>
            <person name="Lipzen A."/>
            <person name="Pangilinan J."/>
            <person name="LaButti K."/>
            <person name="Hainaut M."/>
            <person name="Henrissat B."/>
            <person name="Grigoriev I.V."/>
            <person name="Spatafora J.W."/>
            <person name="Aime M.C."/>
        </authorList>
    </citation>
    <scope>NUCLEOTIDE SEQUENCE [LARGE SCALE GENOMIC DNA]</scope>
    <source>
        <strain evidence="4 5">MCA 3882</strain>
    </source>
</reference>
<keyword evidence="2" id="KW-0808">Transferase</keyword>
<organism evidence="4 5">
    <name type="scientific">Meira miltonrushii</name>
    <dbReference type="NCBI Taxonomy" id="1280837"/>
    <lineage>
        <taxon>Eukaryota</taxon>
        <taxon>Fungi</taxon>
        <taxon>Dikarya</taxon>
        <taxon>Basidiomycota</taxon>
        <taxon>Ustilaginomycotina</taxon>
        <taxon>Exobasidiomycetes</taxon>
        <taxon>Exobasidiales</taxon>
        <taxon>Brachybasidiaceae</taxon>
        <taxon>Meira</taxon>
    </lineage>
</organism>
<dbReference type="RefSeq" id="XP_025357036.1">
    <property type="nucleotide sequence ID" value="XM_025498065.1"/>
</dbReference>
<name>A0A316VHL0_9BASI</name>